<dbReference type="Proteomes" id="UP000187209">
    <property type="component" value="Unassembled WGS sequence"/>
</dbReference>
<comment type="caution">
    <text evidence="1">The sequence shown here is derived from an EMBL/GenBank/DDBJ whole genome shotgun (WGS) entry which is preliminary data.</text>
</comment>
<evidence type="ECO:0000313" key="2">
    <source>
        <dbReference type="Proteomes" id="UP000187209"/>
    </source>
</evidence>
<gene>
    <name evidence="1" type="ORF">SteCoe_24636</name>
</gene>
<name>A0A1R2BH67_9CILI</name>
<evidence type="ECO:0000313" key="1">
    <source>
        <dbReference type="EMBL" id="OMJ76074.1"/>
    </source>
</evidence>
<proteinExistence type="predicted"/>
<keyword evidence="2" id="KW-1185">Reference proteome</keyword>
<protein>
    <submittedName>
        <fullName evidence="1">Uncharacterized protein</fullName>
    </submittedName>
</protein>
<organism evidence="1 2">
    <name type="scientific">Stentor coeruleus</name>
    <dbReference type="NCBI Taxonomy" id="5963"/>
    <lineage>
        <taxon>Eukaryota</taxon>
        <taxon>Sar</taxon>
        <taxon>Alveolata</taxon>
        <taxon>Ciliophora</taxon>
        <taxon>Postciliodesmatophora</taxon>
        <taxon>Heterotrichea</taxon>
        <taxon>Heterotrichida</taxon>
        <taxon>Stentoridae</taxon>
        <taxon>Stentor</taxon>
    </lineage>
</organism>
<sequence length="323" mass="38209">MRINEFVSRPDDLYPHSDDQRLMSGSFATDYQGPQHHDLNKIIPTDHVSDAKTTMRKRERFYSRKDLESTLKSYHENMKHQTVEAYENKLSRVIVDMKRFNIESLTLFDFFQDHMVYMIRKDKETDSDDPLEGLQIDNNSEFRYQLFADIIEIISGLLVKWNLHKPSKYDHRVYGVAKLQCFLDMVVVNGKSVNLDILWMCLAVRSEPFQASASIYSLQLSEVIERHLNLLILELTTPDNPQNKHQVTDENTFYKKTLKNSNILRLFCCKKYAKAKNIYQMLKDFEACYRSFEKEIIGLFFLINNQNYVKKNSAWEIKIQENL</sequence>
<dbReference type="AlphaFoldDB" id="A0A1R2BH67"/>
<dbReference type="EMBL" id="MPUH01000653">
    <property type="protein sequence ID" value="OMJ76074.1"/>
    <property type="molecule type" value="Genomic_DNA"/>
</dbReference>
<reference evidence="1 2" key="1">
    <citation type="submission" date="2016-11" db="EMBL/GenBank/DDBJ databases">
        <title>The macronuclear genome of Stentor coeruleus: a giant cell with tiny introns.</title>
        <authorList>
            <person name="Slabodnick M."/>
            <person name="Ruby J.G."/>
            <person name="Reiff S.B."/>
            <person name="Swart E.C."/>
            <person name="Gosai S."/>
            <person name="Prabakaran S."/>
            <person name="Witkowska E."/>
            <person name="Larue G.E."/>
            <person name="Fisher S."/>
            <person name="Freeman R.M."/>
            <person name="Gunawardena J."/>
            <person name="Chu W."/>
            <person name="Stover N.A."/>
            <person name="Gregory B.D."/>
            <person name="Nowacki M."/>
            <person name="Derisi J."/>
            <person name="Roy S.W."/>
            <person name="Marshall W.F."/>
            <person name="Sood P."/>
        </authorList>
    </citation>
    <scope>NUCLEOTIDE SEQUENCE [LARGE SCALE GENOMIC DNA]</scope>
    <source>
        <strain evidence="1">WM001</strain>
    </source>
</reference>
<accession>A0A1R2BH67</accession>